<dbReference type="AlphaFoldDB" id="A0A0A9F9A2"/>
<evidence type="ECO:0000313" key="1">
    <source>
        <dbReference type="EMBL" id="JAE04853.1"/>
    </source>
</evidence>
<name>A0A0A9F9A2_ARUDO</name>
<sequence>MIYGTPIQWIYSSSSCFEANLSLKSKQLSNMTKLQKCIQAHKDKYFTEKNYILKHNIVPYPLGNRIAYLPQAQWTYTGLF</sequence>
<organism evidence="1">
    <name type="scientific">Arundo donax</name>
    <name type="common">Giant reed</name>
    <name type="synonym">Donax arundinaceus</name>
    <dbReference type="NCBI Taxonomy" id="35708"/>
    <lineage>
        <taxon>Eukaryota</taxon>
        <taxon>Viridiplantae</taxon>
        <taxon>Streptophyta</taxon>
        <taxon>Embryophyta</taxon>
        <taxon>Tracheophyta</taxon>
        <taxon>Spermatophyta</taxon>
        <taxon>Magnoliopsida</taxon>
        <taxon>Liliopsida</taxon>
        <taxon>Poales</taxon>
        <taxon>Poaceae</taxon>
        <taxon>PACMAD clade</taxon>
        <taxon>Arundinoideae</taxon>
        <taxon>Arundineae</taxon>
        <taxon>Arundo</taxon>
    </lineage>
</organism>
<reference evidence="1" key="1">
    <citation type="submission" date="2014-09" db="EMBL/GenBank/DDBJ databases">
        <authorList>
            <person name="Magalhaes I.L.F."/>
            <person name="Oliveira U."/>
            <person name="Santos F.R."/>
            <person name="Vidigal T.H.D.A."/>
            <person name="Brescovit A.D."/>
            <person name="Santos A.J."/>
        </authorList>
    </citation>
    <scope>NUCLEOTIDE SEQUENCE</scope>
    <source>
        <tissue evidence="1">Shoot tissue taken approximately 20 cm above the soil surface</tissue>
    </source>
</reference>
<dbReference type="EMBL" id="GBRH01193043">
    <property type="protein sequence ID" value="JAE04853.1"/>
    <property type="molecule type" value="Transcribed_RNA"/>
</dbReference>
<accession>A0A0A9F9A2</accession>
<reference evidence="1" key="2">
    <citation type="journal article" date="2015" name="Data Brief">
        <title>Shoot transcriptome of the giant reed, Arundo donax.</title>
        <authorList>
            <person name="Barrero R.A."/>
            <person name="Guerrero F.D."/>
            <person name="Moolhuijzen P."/>
            <person name="Goolsby J.A."/>
            <person name="Tidwell J."/>
            <person name="Bellgard S.E."/>
            <person name="Bellgard M.I."/>
        </authorList>
    </citation>
    <scope>NUCLEOTIDE SEQUENCE</scope>
    <source>
        <tissue evidence="1">Shoot tissue taken approximately 20 cm above the soil surface</tissue>
    </source>
</reference>
<proteinExistence type="predicted"/>
<protein>
    <submittedName>
        <fullName evidence="1">Uncharacterized protein</fullName>
    </submittedName>
</protein>